<dbReference type="Proteomes" id="UP000297149">
    <property type="component" value="Chromosome"/>
</dbReference>
<comment type="catalytic activity">
    <reaction evidence="7">
        <text>shikimate + ATP = 3-phosphoshikimate + ADP + H(+)</text>
        <dbReference type="Rhea" id="RHEA:13121"/>
        <dbReference type="ChEBI" id="CHEBI:15378"/>
        <dbReference type="ChEBI" id="CHEBI:30616"/>
        <dbReference type="ChEBI" id="CHEBI:36208"/>
        <dbReference type="ChEBI" id="CHEBI:145989"/>
        <dbReference type="ChEBI" id="CHEBI:456216"/>
        <dbReference type="EC" id="2.7.1.71"/>
    </reaction>
</comment>
<dbReference type="GO" id="GO:0009423">
    <property type="term" value="P:chorismate biosynthetic process"/>
    <property type="evidence" value="ECO:0007669"/>
    <property type="project" value="UniProtKB-UniRule"/>
</dbReference>
<keyword evidence="7" id="KW-0479">Metal-binding</keyword>
<comment type="function">
    <text evidence="7">Catalyzes the specific phosphorylation of the 3-hydroxyl group of shikimic acid using ATP as a cosubstrate.</text>
</comment>
<evidence type="ECO:0000256" key="7">
    <source>
        <dbReference type="HAMAP-Rule" id="MF_00109"/>
    </source>
</evidence>
<dbReference type="Pfam" id="PF01202">
    <property type="entry name" value="SKI"/>
    <property type="match status" value="1"/>
</dbReference>
<dbReference type="PANTHER" id="PTHR21087:SF16">
    <property type="entry name" value="SHIKIMATE KINASE 1, CHLOROPLASTIC"/>
    <property type="match status" value="1"/>
</dbReference>
<dbReference type="GO" id="GO:0004765">
    <property type="term" value="F:shikimate kinase activity"/>
    <property type="evidence" value="ECO:0007669"/>
    <property type="project" value="UniProtKB-UniRule"/>
</dbReference>
<dbReference type="GO" id="GO:0005829">
    <property type="term" value="C:cytosol"/>
    <property type="evidence" value="ECO:0007669"/>
    <property type="project" value="TreeGrafter"/>
</dbReference>
<dbReference type="RefSeq" id="WP_136415088.1">
    <property type="nucleotide sequence ID" value="NZ_CP039396.1"/>
</dbReference>
<feature type="binding site" evidence="7">
    <location>
        <begin position="11"/>
        <end position="16"/>
    </location>
    <ligand>
        <name>ATP</name>
        <dbReference type="ChEBI" id="CHEBI:30616"/>
    </ligand>
</feature>
<proteinExistence type="inferred from homology"/>
<dbReference type="UniPathway" id="UPA00053">
    <property type="reaction ID" value="UER00088"/>
</dbReference>
<protein>
    <recommendedName>
        <fullName evidence="7">Shikimate kinase</fullName>
        <shortName evidence="7">SK</shortName>
        <ecNumber evidence="7">2.7.1.71</ecNumber>
    </recommendedName>
</protein>
<dbReference type="PANTHER" id="PTHR21087">
    <property type="entry name" value="SHIKIMATE KINASE"/>
    <property type="match status" value="1"/>
</dbReference>
<keyword evidence="7" id="KW-0963">Cytoplasm</keyword>
<organism evidence="8 9">
    <name type="scientific">Duncaniella dubosii</name>
    <dbReference type="NCBI Taxonomy" id="2518971"/>
    <lineage>
        <taxon>Bacteria</taxon>
        <taxon>Pseudomonadati</taxon>
        <taxon>Bacteroidota</taxon>
        <taxon>Bacteroidia</taxon>
        <taxon>Bacteroidales</taxon>
        <taxon>Muribaculaceae</taxon>
        <taxon>Duncaniella</taxon>
    </lineage>
</organism>
<dbReference type="InterPro" id="IPR031322">
    <property type="entry name" value="Shikimate/glucono_kinase"/>
</dbReference>
<comment type="subcellular location">
    <subcellularLocation>
        <location evidence="7">Cytoplasm</location>
    </subcellularLocation>
</comment>
<dbReference type="InterPro" id="IPR027417">
    <property type="entry name" value="P-loop_NTPase"/>
</dbReference>
<evidence type="ECO:0000256" key="2">
    <source>
        <dbReference type="ARBA" id="ARBA00022679"/>
    </source>
</evidence>
<reference evidence="9" key="1">
    <citation type="submission" date="2019-02" db="EMBL/GenBank/DDBJ databases">
        <title>Isolation and identification of novel species under the genus Muribaculum.</title>
        <authorList>
            <person name="Miyake S."/>
            <person name="Ding Y."/>
            <person name="Low A."/>
            <person name="Soh M."/>
            <person name="Seedorf H."/>
        </authorList>
    </citation>
    <scope>NUCLEOTIDE SEQUENCE [LARGE SCALE GENOMIC DNA]</scope>
    <source>
        <strain evidence="9">H5</strain>
    </source>
</reference>
<keyword evidence="7" id="KW-0460">Magnesium</keyword>
<dbReference type="EMBL" id="CP039396">
    <property type="protein sequence ID" value="QCD42112.1"/>
    <property type="molecule type" value="Genomic_DNA"/>
</dbReference>
<dbReference type="CDD" id="cd00464">
    <property type="entry name" value="SK"/>
    <property type="match status" value="1"/>
</dbReference>
<keyword evidence="4 7" id="KW-0418">Kinase</keyword>
<dbReference type="EC" id="2.7.1.71" evidence="7"/>
<keyword evidence="5 7" id="KW-0067">ATP-binding</keyword>
<dbReference type="PRINTS" id="PR01100">
    <property type="entry name" value="SHIKIMTKNASE"/>
</dbReference>
<sequence>MKTIFLIGYMGCGKSTLGKALAQRCDIEFIDLDDYIETRAGKKIREIFADEGEAAFRGIEREMLLEVSEKSNVLVACGGGTPCFGDNMSLMNSRGITVLLQTSHERLFERLKRGRQKRPLIAALTDEQLDVFIEEQLEKRMPHYSKSAEIFDSTLLEDENQIEEKCNAFISRFNLPRKTQSTNF</sequence>
<feature type="binding site" evidence="7">
    <location>
        <position position="15"/>
    </location>
    <ligand>
        <name>Mg(2+)</name>
        <dbReference type="ChEBI" id="CHEBI:18420"/>
    </ligand>
</feature>
<dbReference type="SUPFAM" id="SSF52540">
    <property type="entry name" value="P-loop containing nucleoside triphosphate hydrolases"/>
    <property type="match status" value="1"/>
</dbReference>
<feature type="binding site" evidence="7">
    <location>
        <position position="118"/>
    </location>
    <ligand>
        <name>ATP</name>
        <dbReference type="ChEBI" id="CHEBI:30616"/>
    </ligand>
</feature>
<dbReference type="KEGG" id="ddb:E7747_07390"/>
<comment type="subunit">
    <text evidence="7">Monomer.</text>
</comment>
<feature type="binding site" evidence="7">
    <location>
        <position position="140"/>
    </location>
    <ligand>
        <name>substrate</name>
    </ligand>
</feature>
<feature type="binding site" evidence="7">
    <location>
        <position position="57"/>
    </location>
    <ligand>
        <name>substrate</name>
    </ligand>
</feature>
<dbReference type="InterPro" id="IPR000623">
    <property type="entry name" value="Shikimate_kinase/TSH1"/>
</dbReference>
<evidence type="ECO:0000313" key="9">
    <source>
        <dbReference type="Proteomes" id="UP000297149"/>
    </source>
</evidence>
<dbReference type="GO" id="GO:0005524">
    <property type="term" value="F:ATP binding"/>
    <property type="evidence" value="ECO:0007669"/>
    <property type="project" value="UniProtKB-UniRule"/>
</dbReference>
<evidence type="ECO:0000256" key="4">
    <source>
        <dbReference type="ARBA" id="ARBA00022777"/>
    </source>
</evidence>
<evidence type="ECO:0000256" key="3">
    <source>
        <dbReference type="ARBA" id="ARBA00022741"/>
    </source>
</evidence>
<evidence type="ECO:0000313" key="8">
    <source>
        <dbReference type="EMBL" id="QCD42112.1"/>
    </source>
</evidence>
<dbReference type="GO" id="GO:0009073">
    <property type="term" value="P:aromatic amino acid family biosynthetic process"/>
    <property type="evidence" value="ECO:0007669"/>
    <property type="project" value="UniProtKB-KW"/>
</dbReference>
<comment type="pathway">
    <text evidence="7">Metabolic intermediate biosynthesis; chorismate biosynthesis; chorismate from D-erythrose 4-phosphate and phosphoenolpyruvate: step 5/7.</text>
</comment>
<dbReference type="GO" id="GO:0008652">
    <property type="term" value="P:amino acid biosynthetic process"/>
    <property type="evidence" value="ECO:0007669"/>
    <property type="project" value="UniProtKB-KW"/>
</dbReference>
<evidence type="ECO:0000256" key="1">
    <source>
        <dbReference type="ARBA" id="ARBA00022605"/>
    </source>
</evidence>
<comment type="similarity">
    <text evidence="7">Belongs to the shikimate kinase family.</text>
</comment>
<feature type="binding site" evidence="7">
    <location>
        <position position="33"/>
    </location>
    <ligand>
        <name>substrate</name>
    </ligand>
</feature>
<accession>A0A4P7W2R4</accession>
<dbReference type="GO" id="GO:0000287">
    <property type="term" value="F:magnesium ion binding"/>
    <property type="evidence" value="ECO:0007669"/>
    <property type="project" value="UniProtKB-UniRule"/>
</dbReference>
<feature type="binding site" evidence="7">
    <location>
        <position position="79"/>
    </location>
    <ligand>
        <name>substrate</name>
    </ligand>
</feature>
<keyword evidence="9" id="KW-1185">Reference proteome</keyword>
<dbReference type="Gene3D" id="3.40.50.300">
    <property type="entry name" value="P-loop containing nucleotide triphosphate hydrolases"/>
    <property type="match status" value="1"/>
</dbReference>
<comment type="cofactor">
    <cofactor evidence="7">
        <name>Mg(2+)</name>
        <dbReference type="ChEBI" id="CHEBI:18420"/>
    </cofactor>
    <text evidence="7">Binds 1 Mg(2+) ion per subunit.</text>
</comment>
<name>A0A4P7W2R4_9BACT</name>
<keyword evidence="3 7" id="KW-0547">Nucleotide-binding</keyword>
<dbReference type="AlphaFoldDB" id="A0A4P7W2R4"/>
<gene>
    <name evidence="7" type="primary">aroK</name>
    <name evidence="8" type="ORF">E7747_07390</name>
</gene>
<comment type="caution">
    <text evidence="7">Lacks conserved residue(s) required for the propagation of feature annotation.</text>
</comment>
<dbReference type="NCBIfam" id="NF010555">
    <property type="entry name" value="PRK13949.1"/>
    <property type="match status" value="1"/>
</dbReference>
<dbReference type="HAMAP" id="MF_00109">
    <property type="entry name" value="Shikimate_kinase"/>
    <property type="match status" value="1"/>
</dbReference>
<keyword evidence="1 7" id="KW-0028">Amino-acid biosynthesis</keyword>
<keyword evidence="6 7" id="KW-0057">Aromatic amino acid biosynthesis</keyword>
<evidence type="ECO:0000256" key="6">
    <source>
        <dbReference type="ARBA" id="ARBA00023141"/>
    </source>
</evidence>
<evidence type="ECO:0000256" key="5">
    <source>
        <dbReference type="ARBA" id="ARBA00022840"/>
    </source>
</evidence>
<keyword evidence="2 7" id="KW-0808">Transferase</keyword>